<evidence type="ECO:0000256" key="6">
    <source>
        <dbReference type="SAM" id="Phobius"/>
    </source>
</evidence>
<feature type="transmembrane region" description="Helical" evidence="6">
    <location>
        <begin position="329"/>
        <end position="348"/>
    </location>
</feature>
<evidence type="ECO:0000256" key="3">
    <source>
        <dbReference type="ARBA" id="ARBA00022692"/>
    </source>
</evidence>
<dbReference type="PANTHER" id="PTHR43791">
    <property type="entry name" value="PERMEASE-RELATED"/>
    <property type="match status" value="1"/>
</dbReference>
<evidence type="ECO:0000256" key="1">
    <source>
        <dbReference type="ARBA" id="ARBA00004141"/>
    </source>
</evidence>
<comment type="subcellular location">
    <subcellularLocation>
        <location evidence="1">Membrane</location>
        <topology evidence="1">Multi-pass membrane protein</topology>
    </subcellularLocation>
</comment>
<evidence type="ECO:0000259" key="7">
    <source>
        <dbReference type="PROSITE" id="PS50850"/>
    </source>
</evidence>
<dbReference type="GO" id="GO:0022857">
    <property type="term" value="F:transmembrane transporter activity"/>
    <property type="evidence" value="ECO:0007669"/>
    <property type="project" value="InterPro"/>
</dbReference>
<feature type="transmembrane region" description="Helical" evidence="6">
    <location>
        <begin position="421"/>
        <end position="439"/>
    </location>
</feature>
<feature type="transmembrane region" description="Helical" evidence="6">
    <location>
        <begin position="360"/>
        <end position="380"/>
    </location>
</feature>
<dbReference type="PROSITE" id="PS50850">
    <property type="entry name" value="MFS"/>
    <property type="match status" value="1"/>
</dbReference>
<dbReference type="Gene3D" id="1.20.1250.20">
    <property type="entry name" value="MFS general substrate transporter like domains"/>
    <property type="match status" value="2"/>
</dbReference>
<keyword evidence="3 6" id="KW-0812">Transmembrane</keyword>
<reference evidence="8 9" key="1">
    <citation type="journal article" date="2014" name="BMC Genomics">
        <title>Comparative genome sequencing reveals chemotype-specific gene clusters in the toxigenic black mold Stachybotrys.</title>
        <authorList>
            <person name="Semeiks J."/>
            <person name="Borek D."/>
            <person name="Otwinowski Z."/>
            <person name="Grishin N.V."/>
        </authorList>
    </citation>
    <scope>NUCLEOTIDE SEQUENCE [LARGE SCALE GENOMIC DNA]</scope>
    <source>
        <strain evidence="9">CBS 109288 / IBT 7711</strain>
    </source>
</reference>
<dbReference type="InterPro" id="IPR011701">
    <property type="entry name" value="MFS"/>
</dbReference>
<protein>
    <recommendedName>
        <fullName evidence="7">Major facilitator superfamily (MFS) profile domain-containing protein</fullName>
    </recommendedName>
</protein>
<proteinExistence type="predicted"/>
<evidence type="ECO:0000313" key="8">
    <source>
        <dbReference type="EMBL" id="KEY74928.1"/>
    </source>
</evidence>
<organism evidence="8 9">
    <name type="scientific">Stachybotrys chartarum (strain CBS 109288 / IBT 7711)</name>
    <name type="common">Toxic black mold</name>
    <name type="synonym">Stilbospora chartarum</name>
    <dbReference type="NCBI Taxonomy" id="1280523"/>
    <lineage>
        <taxon>Eukaryota</taxon>
        <taxon>Fungi</taxon>
        <taxon>Dikarya</taxon>
        <taxon>Ascomycota</taxon>
        <taxon>Pezizomycotina</taxon>
        <taxon>Sordariomycetes</taxon>
        <taxon>Hypocreomycetidae</taxon>
        <taxon>Hypocreales</taxon>
        <taxon>Stachybotryaceae</taxon>
        <taxon>Stachybotrys</taxon>
    </lineage>
</organism>
<feature type="transmembrane region" description="Helical" evidence="6">
    <location>
        <begin position="386"/>
        <end position="409"/>
    </location>
</feature>
<dbReference type="Pfam" id="PF07690">
    <property type="entry name" value="MFS_1"/>
    <property type="match status" value="1"/>
</dbReference>
<dbReference type="Proteomes" id="UP000028045">
    <property type="component" value="Unassembled WGS sequence"/>
</dbReference>
<dbReference type="GO" id="GO:0016020">
    <property type="term" value="C:membrane"/>
    <property type="evidence" value="ECO:0007669"/>
    <property type="project" value="UniProtKB-SubCell"/>
</dbReference>
<dbReference type="EMBL" id="KL647405">
    <property type="protein sequence ID" value="KEY74928.1"/>
    <property type="molecule type" value="Genomic_DNA"/>
</dbReference>
<dbReference type="SUPFAM" id="SSF103473">
    <property type="entry name" value="MFS general substrate transporter"/>
    <property type="match status" value="1"/>
</dbReference>
<dbReference type="AlphaFoldDB" id="A0A084BBJ9"/>
<feature type="domain" description="Major facilitator superfamily (MFS) profile" evidence="7">
    <location>
        <begin position="51"/>
        <end position="502"/>
    </location>
</feature>
<dbReference type="InterPro" id="IPR020846">
    <property type="entry name" value="MFS_dom"/>
</dbReference>
<keyword evidence="2" id="KW-0813">Transport</keyword>
<keyword evidence="5 6" id="KW-0472">Membrane</keyword>
<feature type="transmembrane region" description="Helical" evidence="6">
    <location>
        <begin position="179"/>
        <end position="201"/>
    </location>
</feature>
<name>A0A084BBJ9_STACB</name>
<gene>
    <name evidence="8" type="ORF">S7711_01281</name>
</gene>
<evidence type="ECO:0000256" key="5">
    <source>
        <dbReference type="ARBA" id="ARBA00023136"/>
    </source>
</evidence>
<dbReference type="PANTHER" id="PTHR43791:SF32">
    <property type="entry name" value="MAJOR FACILITATOR SUPERFAMILY (MFS) PROFILE DOMAIN-CONTAINING PROTEIN"/>
    <property type="match status" value="1"/>
</dbReference>
<evidence type="ECO:0000256" key="4">
    <source>
        <dbReference type="ARBA" id="ARBA00022989"/>
    </source>
</evidence>
<feature type="transmembrane region" description="Helical" evidence="6">
    <location>
        <begin position="451"/>
        <end position="474"/>
    </location>
</feature>
<feature type="transmembrane region" description="Helical" evidence="6">
    <location>
        <begin position="148"/>
        <end position="167"/>
    </location>
</feature>
<sequence length="502" mass="55814">METGLQLAMSGKKDEGIHQQDFPIEGDGALVLPGWSRKEEQNARLRLDLTLIPILMAGFFTLQMDRSNLANAMTSTILEDLNITTNQINFASQILLVGIVVLELPSNLLMQKFGPYRLLSSQIVCWSLVATFQAFITNYSELMATRFLLGLFEAGYVPGCLFLLTTWYKRGETSSRVALFYLGQNLAIALSNLIAAAILHLEGVQPLGGGWRWVWFIEGLITIVAAIGVVLFLPRSIDQATPLVSFGKWSYFTTRQQDIITQRLILDDCERAQAKAPLKFKEILRVFKNPRLWMHMFVTATASCAVHGLNIYTPSLIRGFGFTRVQANALASVYGFLGMAFNITLAFLSDRYNMRGPFILLAATWNLINWSCLTTVVSMTNRWHRYVTIILSNVCSTTIPILNIGWLLVHCKTVQERSVSSAMIVIAVNLGGLSGGNILSQDDAPDYSRGIRVMGGIGAATWLLVALLGSWYYWVDRKAGRREEQTASVEVDNTASVESVSR</sequence>
<feature type="transmembrane region" description="Helical" evidence="6">
    <location>
        <begin position="213"/>
        <end position="233"/>
    </location>
</feature>
<evidence type="ECO:0000256" key="2">
    <source>
        <dbReference type="ARBA" id="ARBA00022448"/>
    </source>
</evidence>
<dbReference type="HOGENOM" id="CLU_001265_0_1_1"/>
<evidence type="ECO:0000313" key="9">
    <source>
        <dbReference type="Proteomes" id="UP000028045"/>
    </source>
</evidence>
<feature type="transmembrane region" description="Helical" evidence="6">
    <location>
        <begin position="292"/>
        <end position="309"/>
    </location>
</feature>
<keyword evidence="9" id="KW-1185">Reference proteome</keyword>
<keyword evidence="4 6" id="KW-1133">Transmembrane helix</keyword>
<feature type="transmembrane region" description="Helical" evidence="6">
    <location>
        <begin position="116"/>
        <end position="136"/>
    </location>
</feature>
<accession>A0A084BBJ9</accession>
<dbReference type="InterPro" id="IPR036259">
    <property type="entry name" value="MFS_trans_sf"/>
</dbReference>